<dbReference type="AlphaFoldDB" id="A0A6A6F808"/>
<gene>
    <name evidence="7" type="ORF">CERZMDRAFT_107083</name>
</gene>
<dbReference type="Proteomes" id="UP000799539">
    <property type="component" value="Unassembled WGS sequence"/>
</dbReference>
<sequence length="280" mass="30983">MSSVHGPFGVQVSWDEPTAFLLGISTLPFVMRAPVLWSNFHGSDWHTLPLSNRLGVPLRFMKRDSVLGRVHTSPNDTLKTLSLDLNPESDTFAEAKAVVHCNVLFSRADGKDLTSRQLQTVVGFVEEVLGDVLAYGKSKKTSTFSIEGDLASDEKASESEDESSEDEDDDVEQNPAPKIITRAEAEAGTAKATPENFTAFFERFCAERVAADQKWAEVECPVQISVCHKCGKDEQQEKPLLVCGDCRLAQYCDRECQKESWGKHKMLCKAIGPKLGKDQK</sequence>
<dbReference type="Pfam" id="PF01753">
    <property type="entry name" value="zf-MYND"/>
    <property type="match status" value="1"/>
</dbReference>
<protein>
    <recommendedName>
        <fullName evidence="6">MYND-type domain-containing protein</fullName>
    </recommendedName>
</protein>
<keyword evidence="1" id="KW-0479">Metal-binding</keyword>
<reference evidence="7" key="1">
    <citation type="journal article" date="2020" name="Stud. Mycol.">
        <title>101 Dothideomycetes genomes: a test case for predicting lifestyles and emergence of pathogens.</title>
        <authorList>
            <person name="Haridas S."/>
            <person name="Albert R."/>
            <person name="Binder M."/>
            <person name="Bloem J."/>
            <person name="Labutti K."/>
            <person name="Salamov A."/>
            <person name="Andreopoulos B."/>
            <person name="Baker S."/>
            <person name="Barry K."/>
            <person name="Bills G."/>
            <person name="Bluhm B."/>
            <person name="Cannon C."/>
            <person name="Castanera R."/>
            <person name="Culley D."/>
            <person name="Daum C."/>
            <person name="Ezra D."/>
            <person name="Gonzalez J."/>
            <person name="Henrissat B."/>
            <person name="Kuo A."/>
            <person name="Liang C."/>
            <person name="Lipzen A."/>
            <person name="Lutzoni F."/>
            <person name="Magnuson J."/>
            <person name="Mondo S."/>
            <person name="Nolan M."/>
            <person name="Ohm R."/>
            <person name="Pangilinan J."/>
            <person name="Park H.-J."/>
            <person name="Ramirez L."/>
            <person name="Alfaro M."/>
            <person name="Sun H."/>
            <person name="Tritt A."/>
            <person name="Yoshinaga Y."/>
            <person name="Zwiers L.-H."/>
            <person name="Turgeon B."/>
            <person name="Goodwin S."/>
            <person name="Spatafora J."/>
            <person name="Crous P."/>
            <person name="Grigoriev I."/>
        </authorList>
    </citation>
    <scope>NUCLEOTIDE SEQUENCE</scope>
    <source>
        <strain evidence="7">SCOH1-5</strain>
    </source>
</reference>
<feature type="compositionally biased region" description="Acidic residues" evidence="5">
    <location>
        <begin position="159"/>
        <end position="172"/>
    </location>
</feature>
<evidence type="ECO:0000313" key="7">
    <source>
        <dbReference type="EMBL" id="KAF2209509.1"/>
    </source>
</evidence>
<keyword evidence="8" id="KW-1185">Reference proteome</keyword>
<evidence type="ECO:0000256" key="2">
    <source>
        <dbReference type="ARBA" id="ARBA00022771"/>
    </source>
</evidence>
<organism evidence="7 8">
    <name type="scientific">Cercospora zeae-maydis SCOH1-5</name>
    <dbReference type="NCBI Taxonomy" id="717836"/>
    <lineage>
        <taxon>Eukaryota</taxon>
        <taxon>Fungi</taxon>
        <taxon>Dikarya</taxon>
        <taxon>Ascomycota</taxon>
        <taxon>Pezizomycotina</taxon>
        <taxon>Dothideomycetes</taxon>
        <taxon>Dothideomycetidae</taxon>
        <taxon>Mycosphaerellales</taxon>
        <taxon>Mycosphaerellaceae</taxon>
        <taxon>Cercospora</taxon>
    </lineage>
</organism>
<dbReference type="OrthoDB" id="3641925at2759"/>
<proteinExistence type="predicted"/>
<feature type="region of interest" description="Disordered" evidence="5">
    <location>
        <begin position="146"/>
        <end position="176"/>
    </location>
</feature>
<keyword evidence="2 4" id="KW-0863">Zinc-finger</keyword>
<accession>A0A6A6F808</accession>
<dbReference type="SUPFAM" id="SSF144232">
    <property type="entry name" value="HIT/MYND zinc finger-like"/>
    <property type="match status" value="1"/>
</dbReference>
<dbReference type="GO" id="GO:0008270">
    <property type="term" value="F:zinc ion binding"/>
    <property type="evidence" value="ECO:0007669"/>
    <property type="project" value="UniProtKB-KW"/>
</dbReference>
<evidence type="ECO:0000256" key="1">
    <source>
        <dbReference type="ARBA" id="ARBA00022723"/>
    </source>
</evidence>
<feature type="domain" description="MYND-type" evidence="6">
    <location>
        <begin position="227"/>
        <end position="268"/>
    </location>
</feature>
<evidence type="ECO:0000259" key="6">
    <source>
        <dbReference type="PROSITE" id="PS50865"/>
    </source>
</evidence>
<dbReference type="Gene3D" id="6.10.140.2220">
    <property type="match status" value="1"/>
</dbReference>
<keyword evidence="3" id="KW-0862">Zinc</keyword>
<evidence type="ECO:0000256" key="3">
    <source>
        <dbReference type="ARBA" id="ARBA00022833"/>
    </source>
</evidence>
<dbReference type="PROSITE" id="PS01360">
    <property type="entry name" value="ZF_MYND_1"/>
    <property type="match status" value="1"/>
</dbReference>
<dbReference type="EMBL" id="ML992686">
    <property type="protein sequence ID" value="KAF2209509.1"/>
    <property type="molecule type" value="Genomic_DNA"/>
</dbReference>
<evidence type="ECO:0000256" key="5">
    <source>
        <dbReference type="SAM" id="MobiDB-lite"/>
    </source>
</evidence>
<dbReference type="PROSITE" id="PS50865">
    <property type="entry name" value="ZF_MYND_2"/>
    <property type="match status" value="1"/>
</dbReference>
<name>A0A6A6F808_9PEZI</name>
<dbReference type="InterPro" id="IPR002893">
    <property type="entry name" value="Znf_MYND"/>
</dbReference>
<evidence type="ECO:0000256" key="4">
    <source>
        <dbReference type="PROSITE-ProRule" id="PRU00134"/>
    </source>
</evidence>
<evidence type="ECO:0000313" key="8">
    <source>
        <dbReference type="Proteomes" id="UP000799539"/>
    </source>
</evidence>